<accession>A0A380FBF5</accession>
<protein>
    <submittedName>
        <fullName evidence="1">Uncharacterized protein</fullName>
    </submittedName>
</protein>
<gene>
    <name evidence="1" type="ORF">NCTC12195_00340</name>
</gene>
<dbReference type="AlphaFoldDB" id="A0A380FBF5"/>
<reference evidence="1 2" key="1">
    <citation type="submission" date="2018-06" db="EMBL/GenBank/DDBJ databases">
        <authorList>
            <consortium name="Pathogen Informatics"/>
            <person name="Doyle S."/>
        </authorList>
    </citation>
    <scope>NUCLEOTIDE SEQUENCE [LARGE SCALE GENOMIC DNA]</scope>
    <source>
        <strain evidence="1 2">NCTC12195</strain>
    </source>
</reference>
<dbReference type="EMBL" id="UHDK01000001">
    <property type="protein sequence ID" value="SUM30939.1"/>
    <property type="molecule type" value="Genomic_DNA"/>
</dbReference>
<organism evidence="1 2">
    <name type="scientific">Staphylococcus gallinarum</name>
    <dbReference type="NCBI Taxonomy" id="1293"/>
    <lineage>
        <taxon>Bacteria</taxon>
        <taxon>Bacillati</taxon>
        <taxon>Bacillota</taxon>
        <taxon>Bacilli</taxon>
        <taxon>Bacillales</taxon>
        <taxon>Staphylococcaceae</taxon>
        <taxon>Staphylococcus</taxon>
    </lineage>
</organism>
<dbReference type="Proteomes" id="UP000255277">
    <property type="component" value="Unassembled WGS sequence"/>
</dbReference>
<name>A0A380FBF5_STAGA</name>
<evidence type="ECO:0000313" key="2">
    <source>
        <dbReference type="Proteomes" id="UP000255277"/>
    </source>
</evidence>
<sequence length="83" mass="9940">MSIQIIQYYFIGTGLSLRYLNNSYSWENLLQHICYQLTGNKEIFYDYKDECQKEDSSYDFPALGEKIENLFNETLKNEREGDF</sequence>
<evidence type="ECO:0000313" key="1">
    <source>
        <dbReference type="EMBL" id="SUM30939.1"/>
    </source>
</evidence>
<proteinExistence type="predicted"/>